<evidence type="ECO:0000256" key="3">
    <source>
        <dbReference type="SAM" id="SignalP"/>
    </source>
</evidence>
<protein>
    <recommendedName>
        <fullName evidence="6">LPXTG-domain-containing protein</fullName>
    </recommendedName>
</protein>
<keyword evidence="2" id="KW-1133">Transmembrane helix</keyword>
<dbReference type="OrthoDB" id="5426678at2759"/>
<keyword evidence="5" id="KW-1185">Reference proteome</keyword>
<evidence type="ECO:0000256" key="1">
    <source>
        <dbReference type="SAM" id="MobiDB-lite"/>
    </source>
</evidence>
<evidence type="ECO:0000313" key="5">
    <source>
        <dbReference type="Proteomes" id="UP000824998"/>
    </source>
</evidence>
<keyword evidence="2" id="KW-0812">Transmembrane</keyword>
<feature type="signal peptide" evidence="3">
    <location>
        <begin position="1"/>
        <end position="21"/>
    </location>
</feature>
<feature type="compositionally biased region" description="Polar residues" evidence="1">
    <location>
        <begin position="374"/>
        <end position="397"/>
    </location>
</feature>
<organism evidence="4 5">
    <name type="scientific">Amylocarpus encephaloides</name>
    <dbReference type="NCBI Taxonomy" id="45428"/>
    <lineage>
        <taxon>Eukaryota</taxon>
        <taxon>Fungi</taxon>
        <taxon>Dikarya</taxon>
        <taxon>Ascomycota</taxon>
        <taxon>Pezizomycotina</taxon>
        <taxon>Leotiomycetes</taxon>
        <taxon>Helotiales</taxon>
        <taxon>Helotiales incertae sedis</taxon>
        <taxon>Amylocarpus</taxon>
    </lineage>
</organism>
<evidence type="ECO:0000313" key="4">
    <source>
        <dbReference type="EMBL" id="KAG9235293.1"/>
    </source>
</evidence>
<dbReference type="AlphaFoldDB" id="A0A9P7YLN6"/>
<dbReference type="Proteomes" id="UP000824998">
    <property type="component" value="Unassembled WGS sequence"/>
</dbReference>
<keyword evidence="2" id="KW-0472">Membrane</keyword>
<comment type="caution">
    <text evidence="4">The sequence shown here is derived from an EMBL/GenBank/DDBJ whole genome shotgun (WGS) entry which is preliminary data.</text>
</comment>
<gene>
    <name evidence="4" type="ORF">BJ875DRAFT_495141</name>
</gene>
<feature type="compositionally biased region" description="Basic and acidic residues" evidence="1">
    <location>
        <begin position="434"/>
        <end position="451"/>
    </location>
</feature>
<feature type="region of interest" description="Disordered" evidence="1">
    <location>
        <begin position="329"/>
        <end position="483"/>
    </location>
</feature>
<reference evidence="4" key="1">
    <citation type="journal article" date="2021" name="IMA Fungus">
        <title>Genomic characterization of three marine fungi, including Emericellopsis atlantica sp. nov. with signatures of a generalist lifestyle and marine biomass degradation.</title>
        <authorList>
            <person name="Hagestad O.C."/>
            <person name="Hou L."/>
            <person name="Andersen J.H."/>
            <person name="Hansen E.H."/>
            <person name="Altermark B."/>
            <person name="Li C."/>
            <person name="Kuhnert E."/>
            <person name="Cox R.J."/>
            <person name="Crous P.W."/>
            <person name="Spatafora J.W."/>
            <person name="Lail K."/>
            <person name="Amirebrahimi M."/>
            <person name="Lipzen A."/>
            <person name="Pangilinan J."/>
            <person name="Andreopoulos W."/>
            <person name="Hayes R.D."/>
            <person name="Ng V."/>
            <person name="Grigoriev I.V."/>
            <person name="Jackson S.A."/>
            <person name="Sutton T.D.S."/>
            <person name="Dobson A.D.W."/>
            <person name="Rama T."/>
        </authorList>
    </citation>
    <scope>NUCLEOTIDE SEQUENCE</scope>
    <source>
        <strain evidence="4">TRa018bII</strain>
    </source>
</reference>
<feature type="transmembrane region" description="Helical" evidence="2">
    <location>
        <begin position="226"/>
        <end position="249"/>
    </location>
</feature>
<accession>A0A9P7YLN6</accession>
<dbReference type="EMBL" id="MU251436">
    <property type="protein sequence ID" value="KAG9235293.1"/>
    <property type="molecule type" value="Genomic_DNA"/>
</dbReference>
<feature type="chain" id="PRO_5040413009" description="LPXTG-domain-containing protein" evidence="3">
    <location>
        <begin position="22"/>
        <end position="483"/>
    </location>
</feature>
<proteinExistence type="predicted"/>
<evidence type="ECO:0000256" key="2">
    <source>
        <dbReference type="SAM" id="Phobius"/>
    </source>
</evidence>
<feature type="compositionally biased region" description="Polar residues" evidence="1">
    <location>
        <begin position="413"/>
        <end position="429"/>
    </location>
</feature>
<evidence type="ECO:0008006" key="6">
    <source>
        <dbReference type="Google" id="ProtNLM"/>
    </source>
</evidence>
<keyword evidence="3" id="KW-0732">Signal</keyword>
<sequence length="483" mass="52095">MLPKYVAPIVTALLLTNSASSLEVAPGSPCTSLCLDPNQSAPSTSGQEIACRDESFNKTVPGQKFKSCLSCLQKSTFTGSSGDDQRWFLYNMRYALSACLFDFGNSSDALNNPCSTGTACEPLKMSFENANLYPPDETTYAYCDAADHAMMGVAGPKCESCLHNSETKYLGNFAIALKAGCNQRAVPGMMVGLSGSVFSEQQVVGTFAGDNPNAPKSKKKIITTTAIVGIVIGAVVLILIVLAALHFYFRRWRTQRRKRLDSGLDERFGAPTITSPNAGAYGNPYAFPYVNAAPLHSMDGSITSENGGFPDSKSGYNKEDLGTIQQRPTHLPLSKIPTHKAYIPPSPTESHSTRFSISPLPSAKSSPEYPSHLLSPNSVHTAKTSPFPSPRSQNSHQYPPPIFTQGIPKHVRNGSNTMTSPLSAATGHSRNLGGRRDFELAERERREREANGEVIAPLVKKKGGSKTVWDPHSAGSDVQNNLW</sequence>
<name>A0A9P7YLN6_9HELO</name>